<reference evidence="5" key="1">
    <citation type="submission" date="2021-01" db="EMBL/GenBank/DDBJ databases">
        <authorList>
            <person name="Corre E."/>
            <person name="Pelletier E."/>
            <person name="Niang G."/>
            <person name="Scheremetjew M."/>
            <person name="Finn R."/>
            <person name="Kale V."/>
            <person name="Holt S."/>
            <person name="Cochrane G."/>
            <person name="Meng A."/>
            <person name="Brown T."/>
            <person name="Cohen L."/>
        </authorList>
    </citation>
    <scope>NUCLEOTIDE SEQUENCE</scope>
    <source>
        <strain evidence="5">CCMP281</strain>
    </source>
</reference>
<sequence>MAIDVDFVPFPAPSPSVRLRRTVINHDVRRGSPNVLVLAAFEETEKVSKSSDQSFFDKQRLRQAVQSGEVIGFASAVYDAGHRCDHVNKFLSTSVAYEVQYEFGCEPYTLVPRTMAHAYEERFVGYGKDRVSWNYELAAKGARFIVPPDSFLVHFKTYDNGPKKKQYGHFPTDWMLGESCWAEFRDRVQASYNYSLYTCHQKSIDGLRRGKFERCVAEEERLCVAPFCSPDVSTFRYFKGQFRHNRSLISHFGLPPPKPRRRSGVNYREAGLVLLGCETCGVPDLWRTLLLTKEFAAAAVDAGEPSWRERQVHYFDHETRYLLGHQWYLQRWPLPQGGVRALGMDGSATYLHSPSAALRIAATLHPSAALLVLLRDPTNRALRRWRELARRVDYTRGASFEAKMLTEGSALSRCFEGDYEPRKIESGVSSKTAQLWERCVASVCGIRGCIMGEGVYAPQLAIWQRTAGHFRWIILPEESLRVSPAEALRHIFASLRIPPPQDLPCLASQLAEWAQQKNDSIASSRLPAAPSTELSHGFLQAFFARYNAPLSDQIQQVDANSAPLWRDISWISSKQQEQVLSGPDGLRTLQAKAHALRNLLAERGDASLKGLTVSSAGWVVGPRPSVFVLGARDSGADSVIELLLAQPGMCGGALRLFDDDLRYVNGLPAAIQRIARIGRNVSRKGFSARRSALGGACSSYLDSSPYLHSRWAPLRIYSALRHEYKGLRFIVVLRDPIERAMRHWKSLQATSSRLSVRQSIKRAGGGDTARLHELHGYLNGSSFLKKVRQEASQLQECFEAHRRSASHRTQAPDVSREEWEQCTTVACNWYECVVGLGMYAPQLRGWLRYFDPHQFLLLEAHRLLSEPMQVAKQIQAFLRMPVLASIELLQGQDNMSHAALGDPARRLLQRFYSRFNVQTRTLFREFAGGPDLDLAASQAS</sequence>
<dbReference type="InterPro" id="IPR027417">
    <property type="entry name" value="P-loop_NTPase"/>
</dbReference>
<evidence type="ECO:0000256" key="2">
    <source>
        <dbReference type="ARBA" id="ARBA00023180"/>
    </source>
</evidence>
<protein>
    <recommendedName>
        <fullName evidence="4">Sulfotransferase domain-containing protein</fullName>
    </recommendedName>
</protein>
<dbReference type="Pfam" id="PF13896">
    <property type="entry name" value="Glyco_transf_49"/>
    <property type="match status" value="1"/>
</dbReference>
<organism evidence="5">
    <name type="scientific">Haptolina ericina</name>
    <dbReference type="NCBI Taxonomy" id="156174"/>
    <lineage>
        <taxon>Eukaryota</taxon>
        <taxon>Haptista</taxon>
        <taxon>Haptophyta</taxon>
        <taxon>Prymnesiophyceae</taxon>
        <taxon>Prymnesiales</taxon>
        <taxon>Prymnesiaceae</taxon>
        <taxon>Haptolina</taxon>
    </lineage>
</organism>
<keyword evidence="2" id="KW-0325">Glycoprotein</keyword>
<feature type="domain" description="Sulfotransferase" evidence="4">
    <location>
        <begin position="832"/>
        <end position="883"/>
    </location>
</feature>
<evidence type="ECO:0000313" key="5">
    <source>
        <dbReference type="EMBL" id="CAE0108861.1"/>
    </source>
</evidence>
<dbReference type="Gene3D" id="3.40.50.300">
    <property type="entry name" value="P-loop containing nucleotide triphosphate hydrolases"/>
    <property type="match status" value="2"/>
</dbReference>
<dbReference type="SUPFAM" id="SSF52540">
    <property type="entry name" value="P-loop containing nucleoside triphosphate hydrolases"/>
    <property type="match status" value="2"/>
</dbReference>
<evidence type="ECO:0000256" key="3">
    <source>
        <dbReference type="PIRSR" id="PIRSR637359-2"/>
    </source>
</evidence>
<name>A0A7S3ANN6_9EUKA</name>
<proteinExistence type="predicted"/>
<evidence type="ECO:0000256" key="1">
    <source>
        <dbReference type="ARBA" id="ARBA00022679"/>
    </source>
</evidence>
<evidence type="ECO:0000259" key="4">
    <source>
        <dbReference type="Pfam" id="PF00685"/>
    </source>
</evidence>
<dbReference type="Pfam" id="PF00685">
    <property type="entry name" value="Sulfotransfer_1"/>
    <property type="match status" value="1"/>
</dbReference>
<accession>A0A7S3ANN6</accession>
<dbReference type="InterPro" id="IPR037359">
    <property type="entry name" value="NST/OST"/>
</dbReference>
<dbReference type="PANTHER" id="PTHR10605:SF72">
    <property type="entry name" value="HEPARAN SULFATE 3-O SULFOTRANSFERASE-B, ISOFORM A"/>
    <property type="match status" value="1"/>
</dbReference>
<dbReference type="AlphaFoldDB" id="A0A7S3ANN6"/>
<feature type="binding site" evidence="3">
    <location>
        <position position="375"/>
    </location>
    <ligand>
        <name>3'-phosphoadenylyl sulfate</name>
        <dbReference type="ChEBI" id="CHEBI:58339"/>
    </ligand>
</feature>
<dbReference type="InterPro" id="IPR000863">
    <property type="entry name" value="Sulfotransferase_dom"/>
</dbReference>
<gene>
    <name evidence="5" type="ORF">HERI1096_LOCUS9521</name>
</gene>
<dbReference type="EMBL" id="HBHX01017014">
    <property type="protein sequence ID" value="CAE0108861.1"/>
    <property type="molecule type" value="Transcribed_RNA"/>
</dbReference>
<keyword evidence="1" id="KW-0808">Transferase</keyword>
<dbReference type="PANTHER" id="PTHR10605">
    <property type="entry name" value="HEPARAN SULFATE SULFOTRANSFERASE"/>
    <property type="match status" value="1"/>
</dbReference>
<dbReference type="GO" id="GO:0008467">
    <property type="term" value="F:[heparan sulfate]-glucosamine 3-sulfotransferase activity"/>
    <property type="evidence" value="ECO:0007669"/>
    <property type="project" value="TreeGrafter"/>
</dbReference>